<dbReference type="InterPro" id="IPR012337">
    <property type="entry name" value="RNaseH-like_sf"/>
</dbReference>
<dbReference type="InterPro" id="IPR057670">
    <property type="entry name" value="SH3_retrovirus"/>
</dbReference>
<dbReference type="InterPro" id="IPR054722">
    <property type="entry name" value="PolX-like_BBD"/>
</dbReference>
<keyword evidence="2" id="KW-0479">Metal-binding</keyword>
<dbReference type="Pfam" id="PF25597">
    <property type="entry name" value="SH3_retrovirus"/>
    <property type="match status" value="1"/>
</dbReference>
<reference evidence="6 7" key="1">
    <citation type="submission" date="2024-02" db="EMBL/GenBank/DDBJ databases">
        <authorList>
            <person name="Chen Y."/>
            <person name="Shah S."/>
            <person name="Dougan E. K."/>
            <person name="Thang M."/>
            <person name="Chan C."/>
        </authorList>
    </citation>
    <scope>NUCLEOTIDE SEQUENCE [LARGE SCALE GENOMIC DNA]</scope>
</reference>
<dbReference type="PANTHER" id="PTHR11439:SF467">
    <property type="entry name" value="INTEGRASE CATALYTIC DOMAIN-CONTAINING PROTEIN"/>
    <property type="match status" value="1"/>
</dbReference>
<dbReference type="CDD" id="cd09272">
    <property type="entry name" value="RNase_HI_RT_Ty1"/>
    <property type="match status" value="1"/>
</dbReference>
<dbReference type="PROSITE" id="PS50994">
    <property type="entry name" value="INTEGRASE"/>
    <property type="match status" value="1"/>
</dbReference>
<keyword evidence="1" id="KW-0064">Aspartyl protease</keyword>
<keyword evidence="1" id="KW-0378">Hydrolase</keyword>
<gene>
    <name evidence="6" type="ORF">SCF082_LOCUS50551</name>
</gene>
<dbReference type="Gene3D" id="4.10.60.10">
    <property type="entry name" value="Zinc finger, CCHC-type"/>
    <property type="match status" value="1"/>
</dbReference>
<evidence type="ECO:0000256" key="3">
    <source>
        <dbReference type="SAM" id="MobiDB-lite"/>
    </source>
</evidence>
<dbReference type="Pfam" id="PF07727">
    <property type="entry name" value="RVT_2"/>
    <property type="match status" value="1"/>
</dbReference>
<name>A0ABP0S8J2_9DINO</name>
<dbReference type="InterPro" id="IPR036875">
    <property type="entry name" value="Znf_CCHC_sf"/>
</dbReference>
<dbReference type="EMBL" id="CAXAMM010043137">
    <property type="protein sequence ID" value="CAK9108687.1"/>
    <property type="molecule type" value="Genomic_DNA"/>
</dbReference>
<dbReference type="SUPFAM" id="SSF57756">
    <property type="entry name" value="Retrovirus zinc finger-like domains"/>
    <property type="match status" value="1"/>
</dbReference>
<feature type="compositionally biased region" description="Basic and acidic residues" evidence="3">
    <location>
        <begin position="808"/>
        <end position="838"/>
    </location>
</feature>
<feature type="compositionally biased region" description="Low complexity" evidence="3">
    <location>
        <begin position="1114"/>
        <end position="1124"/>
    </location>
</feature>
<accession>A0ABP0S8J2</accession>
<dbReference type="Proteomes" id="UP001642464">
    <property type="component" value="Unassembled WGS sequence"/>
</dbReference>
<dbReference type="SUPFAM" id="SSF56672">
    <property type="entry name" value="DNA/RNA polymerases"/>
    <property type="match status" value="1"/>
</dbReference>
<evidence type="ECO:0000313" key="7">
    <source>
        <dbReference type="Proteomes" id="UP001642464"/>
    </source>
</evidence>
<keyword evidence="2" id="KW-0863">Zinc-finger</keyword>
<organism evidence="6 7">
    <name type="scientific">Durusdinium trenchii</name>
    <dbReference type="NCBI Taxonomy" id="1381693"/>
    <lineage>
        <taxon>Eukaryota</taxon>
        <taxon>Sar</taxon>
        <taxon>Alveolata</taxon>
        <taxon>Dinophyceae</taxon>
        <taxon>Suessiales</taxon>
        <taxon>Symbiodiniaceae</taxon>
        <taxon>Durusdinium</taxon>
    </lineage>
</organism>
<evidence type="ECO:0000256" key="1">
    <source>
        <dbReference type="ARBA" id="ARBA00022750"/>
    </source>
</evidence>
<evidence type="ECO:0000313" key="6">
    <source>
        <dbReference type="EMBL" id="CAK9108687.1"/>
    </source>
</evidence>
<dbReference type="InterPro" id="IPR001878">
    <property type="entry name" value="Znf_CCHC"/>
</dbReference>
<feature type="compositionally biased region" description="Polar residues" evidence="3">
    <location>
        <begin position="1194"/>
        <end position="1203"/>
    </location>
</feature>
<dbReference type="Pfam" id="PF22936">
    <property type="entry name" value="Pol_BBD"/>
    <property type="match status" value="1"/>
</dbReference>
<evidence type="ECO:0000259" key="5">
    <source>
        <dbReference type="PROSITE" id="PS50994"/>
    </source>
</evidence>
<keyword evidence="2" id="KW-0862">Zinc</keyword>
<feature type="compositionally biased region" description="Basic and acidic residues" evidence="3">
    <location>
        <begin position="1204"/>
        <end position="1217"/>
    </location>
</feature>
<feature type="region of interest" description="Disordered" evidence="3">
    <location>
        <begin position="1184"/>
        <end position="1226"/>
    </location>
</feature>
<evidence type="ECO:0000259" key="4">
    <source>
        <dbReference type="PROSITE" id="PS50158"/>
    </source>
</evidence>
<dbReference type="InterPro" id="IPR001584">
    <property type="entry name" value="Integrase_cat-core"/>
</dbReference>
<dbReference type="InterPro" id="IPR043502">
    <property type="entry name" value="DNA/RNA_pol_sf"/>
</dbReference>
<dbReference type="InterPro" id="IPR013103">
    <property type="entry name" value="RVT_2"/>
</dbReference>
<feature type="region of interest" description="Disordered" evidence="3">
    <location>
        <begin position="729"/>
        <end position="852"/>
    </location>
</feature>
<dbReference type="Gene3D" id="3.30.420.10">
    <property type="entry name" value="Ribonuclease H-like superfamily/Ribonuclease H"/>
    <property type="match status" value="2"/>
</dbReference>
<keyword evidence="1" id="KW-0645">Protease</keyword>
<dbReference type="SMART" id="SM00343">
    <property type="entry name" value="ZnF_C2HC"/>
    <property type="match status" value="2"/>
</dbReference>
<feature type="region of interest" description="Disordered" evidence="3">
    <location>
        <begin position="216"/>
        <end position="240"/>
    </location>
</feature>
<comment type="caution">
    <text evidence="6">The sequence shown here is derived from an EMBL/GenBank/DDBJ whole genome shotgun (WGS) entry which is preliminary data.</text>
</comment>
<feature type="domain" description="CCHC-type" evidence="4">
    <location>
        <begin position="202"/>
        <end position="217"/>
    </location>
</feature>
<sequence length="1458" mass="163881">MLAILHSDDKADMENSGIQPDEVLVYLREMKNIYNSRSGIHSIHMIQALLNQKLTGHTPMDVKRFGATYTQKVREIEDVIGERLQHLLQVCGYLQAFPQNLRYITDHLKLNLDLHRVEMTQIRREAERLAVNHSLGGASRLDTDSSTSDTPNVALAAQHQKRKARFQGGKGPRKKRVPISCGRCGLKGHEGSECRRSKNTVCTKCGKKGHFSKMCTSKPLQRQSESNHDHESQESKSDPHHAFQVRTLGEAMMAVSALHGEDTAIIDSGASITLSPHADQFEELGPLDEDTLVHTASGDALQAQGKGTLVLTVAINGNTHVQLRVPNAYYMPSAATTLIAVRDLRELGHRLSFSRHESTLEIRNRAGDFYRISIPDNNTVNLLRRPQEHAFAAQNALTARLSGQVVHQRLGHLSYDTVRRTLATTVHSHGRQSAQSECTTCAIANITRAPSNTQEHAPRADAPRRAATVDVVGPFPKGPDGYIYAINFRDVYSDVAQTYPLKSLRDVAEALKHWRKDWLGYMSGKTTCRLFVDNASYFLGGDFNALLDTWGWTVTPCTAHAHQTHPAESINRTFGRIARALLHHAGFPITLWHWAYLAAAYIYNRVAKQRNPKTPHERHTGNKPDLRHMRVFGCIVVFRDPTPANKLAPRGKRGVFLGYHRLAPHGTYTIFSLSTRRVVHSRDAIFFEREFPTPAELHLLDRNAPRTTTAVPRQLQFPAVADFPETLYAPDTGATQQDSSPPPSQPRELPSSSADSVRSMIQRVRFTLPDELNSQPEPAEDRPRSGQEEAAKRLSAEQPIRGKRKRDRTSTARDHADEVQEEHCEQEEQRDHDDDARPRKVTRSGRQVRPAHHVNVKDMHGDSRTHKYFAYSATRVRLNDDAAPATYQDFRNMRPCERAKWQQAVDTEKDNIIRSGTLEAVLRSDASASTMRAKWIFKVKTNGAFKARLVVQGFNEPVERRSDLYTPCASRLSVRIATVIALTERLDTTTVDVAAAFLQAKIEDDFLFLEPPEGFDAPPDTVFRLRKSLYGLRSSPRRWMDHLSNTLKDIGLHPCPADHSLFQGYRNGVRILATVYVDDIRLFSSQDNLDHVVSELRKSFTITRDNGEEEGRRSSTTTETSLELPEQSHVRHRRAHRADAVSDRQLLPWQPSAQAETEQPDIQAQSRWSDSDYEGFYRQRAGCRHTVDERNSHKALQSQSTGAKRQEGVHDDPEHQLKTGPDGRTQHPVYRALVGSILFLGMTRPDICFATSMLCRHNHDHGRSHVLAAKRVLRYIKGTTKRGLTLKACQDLQHLGKALRVFTDASFAPAHSLGRKSTTGYIVALGASALKWATIRQPLTATSVFEAELQALHTGVQAAISIREILESIGVNTQTIKVFTDSRSVKTALEKGHWSKRTSHLSIRYFKLVELLRNDEIEVIHIEGAKHPADGLTKALPRQRFHELADKVLNAELSAHTL</sequence>
<dbReference type="InterPro" id="IPR036397">
    <property type="entry name" value="RNaseH_sf"/>
</dbReference>
<dbReference type="PROSITE" id="PS50158">
    <property type="entry name" value="ZF_CCHC"/>
    <property type="match status" value="1"/>
</dbReference>
<proteinExistence type="predicted"/>
<dbReference type="PANTHER" id="PTHR11439">
    <property type="entry name" value="GAG-POL-RELATED RETROTRANSPOSON"/>
    <property type="match status" value="1"/>
</dbReference>
<feature type="compositionally biased region" description="Basic and acidic residues" evidence="3">
    <location>
        <begin position="779"/>
        <end position="795"/>
    </location>
</feature>
<keyword evidence="7" id="KW-1185">Reference proteome</keyword>
<feature type="domain" description="Integrase catalytic" evidence="5">
    <location>
        <begin position="459"/>
        <end position="623"/>
    </location>
</feature>
<protein>
    <submittedName>
        <fullName evidence="6">Copia protein (Gag-int-pol protein) [Cleaved into: Copia VLP protein</fullName>
    </submittedName>
</protein>
<feature type="region of interest" description="Disordered" evidence="3">
    <location>
        <begin position="1104"/>
        <end position="1147"/>
    </location>
</feature>
<dbReference type="SUPFAM" id="SSF53098">
    <property type="entry name" value="Ribonuclease H-like"/>
    <property type="match status" value="2"/>
</dbReference>
<evidence type="ECO:0000256" key="2">
    <source>
        <dbReference type="PROSITE-ProRule" id="PRU00047"/>
    </source>
</evidence>
<feature type="compositionally biased region" description="Basic and acidic residues" evidence="3">
    <location>
        <begin position="225"/>
        <end position="240"/>
    </location>
</feature>